<dbReference type="EMBL" id="JAVRRD010000024">
    <property type="protein sequence ID" value="KAK5047760.1"/>
    <property type="molecule type" value="Genomic_DNA"/>
</dbReference>
<keyword evidence="1" id="KW-0736">Signalosome</keyword>
<name>A0AAV9N161_9EURO</name>
<dbReference type="PANTHER" id="PTHR15350:SF5">
    <property type="entry name" value="COP9 SIGNALOSOME COMPLEX SUBUNIT 7"/>
    <property type="match status" value="1"/>
</dbReference>
<dbReference type="Pfam" id="PF22061">
    <property type="entry name" value="CSN7_HB_subdom"/>
    <property type="match status" value="1"/>
</dbReference>
<dbReference type="PANTHER" id="PTHR15350">
    <property type="entry name" value="COP9 SIGNALOSOME COMPLEX SUBUNIT 7/DENDRITIC CELL PROTEIN GA17"/>
    <property type="match status" value="1"/>
</dbReference>
<dbReference type="AlphaFoldDB" id="A0AAV9N161"/>
<reference evidence="3 4" key="1">
    <citation type="submission" date="2023-08" db="EMBL/GenBank/DDBJ databases">
        <title>Black Yeasts Isolated from many extreme environments.</title>
        <authorList>
            <person name="Coleine C."/>
            <person name="Stajich J.E."/>
            <person name="Selbmann L."/>
        </authorList>
    </citation>
    <scope>NUCLEOTIDE SEQUENCE [LARGE SCALE GENOMIC DNA]</scope>
    <source>
        <strain evidence="3 4">CCFEE 5792</strain>
    </source>
</reference>
<evidence type="ECO:0000256" key="2">
    <source>
        <dbReference type="SAM" id="MobiDB-lite"/>
    </source>
</evidence>
<sequence>MDQSQIKALAAIHPYIHLATTQKNPTQRFVCDLINRAISAPGTYLFAELLRTPAVQSLRGTDSQSYLTLLEIFSWGTFEEYCGKTSTFKYSINHQHQLTHLPAASGLHELDDIQTFKLRQLTLLTLASPFAPRPQNASGDDNLTYDALLSKLSLPDAASLESLVTQTIYSGLLVARLSPTSNPPVVKVKSVAPLRDLRPQSMPALLQILRTWESRCTTMVTDLEAQIVAIRTTASSRNVRAQRRQDVVDTAVLSDKPLGDNTDASKGLAVAQRALRSGATKLPTKRNLDQEAEGEEDDYSDEDGRMDLDEGIDIGTAGGLSGGSGSGLRGGASGSGRGAKRNRGRGK</sequence>
<evidence type="ECO:0000313" key="3">
    <source>
        <dbReference type="EMBL" id="KAK5047760.1"/>
    </source>
</evidence>
<dbReference type="GeneID" id="89974597"/>
<proteinExistence type="predicted"/>
<evidence type="ECO:0000256" key="1">
    <source>
        <dbReference type="ARBA" id="ARBA00022790"/>
    </source>
</evidence>
<feature type="compositionally biased region" description="Gly residues" evidence="2">
    <location>
        <begin position="316"/>
        <end position="337"/>
    </location>
</feature>
<keyword evidence="4" id="KW-1185">Reference proteome</keyword>
<gene>
    <name evidence="3" type="ORF">LTR84_006425</name>
</gene>
<feature type="compositionally biased region" description="Basic residues" evidence="2">
    <location>
        <begin position="338"/>
        <end position="347"/>
    </location>
</feature>
<feature type="compositionally biased region" description="Acidic residues" evidence="2">
    <location>
        <begin position="290"/>
        <end position="301"/>
    </location>
</feature>
<dbReference type="GO" id="GO:0008180">
    <property type="term" value="C:COP9 signalosome"/>
    <property type="evidence" value="ECO:0007669"/>
    <property type="project" value="UniProtKB-KW"/>
</dbReference>
<comment type="caution">
    <text evidence="3">The sequence shown here is derived from an EMBL/GenBank/DDBJ whole genome shotgun (WGS) entry which is preliminary data.</text>
</comment>
<dbReference type="InterPro" id="IPR045237">
    <property type="entry name" value="COPS7/eIF3m"/>
</dbReference>
<protein>
    <recommendedName>
        <fullName evidence="5">PCI domain-containing protein</fullName>
    </recommendedName>
</protein>
<dbReference type="RefSeq" id="XP_064703287.1">
    <property type="nucleotide sequence ID" value="XM_064849986.1"/>
</dbReference>
<accession>A0AAV9N161</accession>
<organism evidence="3 4">
    <name type="scientific">Exophiala bonariae</name>
    <dbReference type="NCBI Taxonomy" id="1690606"/>
    <lineage>
        <taxon>Eukaryota</taxon>
        <taxon>Fungi</taxon>
        <taxon>Dikarya</taxon>
        <taxon>Ascomycota</taxon>
        <taxon>Pezizomycotina</taxon>
        <taxon>Eurotiomycetes</taxon>
        <taxon>Chaetothyriomycetidae</taxon>
        <taxon>Chaetothyriales</taxon>
        <taxon>Herpotrichiellaceae</taxon>
        <taxon>Exophiala</taxon>
    </lineage>
</organism>
<evidence type="ECO:0000313" key="4">
    <source>
        <dbReference type="Proteomes" id="UP001358417"/>
    </source>
</evidence>
<dbReference type="Proteomes" id="UP001358417">
    <property type="component" value="Unassembled WGS sequence"/>
</dbReference>
<evidence type="ECO:0008006" key="5">
    <source>
        <dbReference type="Google" id="ProtNLM"/>
    </source>
</evidence>
<feature type="region of interest" description="Disordered" evidence="2">
    <location>
        <begin position="281"/>
        <end position="347"/>
    </location>
</feature>